<dbReference type="InterPro" id="IPR037431">
    <property type="entry name" value="REX4_DEDDh_dom"/>
</dbReference>
<dbReference type="AlphaFoldDB" id="A0A1D8N8A1"/>
<dbReference type="SMR" id="A0A1D8N8A1"/>
<dbReference type="CDD" id="cd06144">
    <property type="entry name" value="REX4_like"/>
    <property type="match status" value="1"/>
</dbReference>
<evidence type="ECO:0000259" key="10">
    <source>
        <dbReference type="SMART" id="SM00479"/>
    </source>
</evidence>
<dbReference type="GeneID" id="2906963"/>
<evidence type="ECO:0000313" key="12">
    <source>
        <dbReference type="Proteomes" id="UP000182444"/>
    </source>
</evidence>
<evidence type="ECO:0000256" key="9">
    <source>
        <dbReference type="ARBA" id="ARBA00025599"/>
    </source>
</evidence>
<dbReference type="PANTHER" id="PTHR12801:SF45">
    <property type="entry name" value="RNA EXONUCLEASE 4"/>
    <property type="match status" value="1"/>
</dbReference>
<gene>
    <name evidence="11" type="ORF">YALI1_B23420g</name>
</gene>
<dbReference type="RefSeq" id="XP_501043.3">
    <property type="nucleotide sequence ID" value="XM_501043.3"/>
</dbReference>
<evidence type="ECO:0000256" key="4">
    <source>
        <dbReference type="ARBA" id="ARBA00022552"/>
    </source>
</evidence>
<keyword evidence="4" id="KW-0698">rRNA processing</keyword>
<comment type="similarity">
    <text evidence="2">Belongs to the REXO4 family.</text>
</comment>
<evidence type="ECO:0000256" key="3">
    <source>
        <dbReference type="ARBA" id="ARBA00016937"/>
    </source>
</evidence>
<dbReference type="SMART" id="SM00479">
    <property type="entry name" value="EXOIII"/>
    <property type="match status" value="1"/>
</dbReference>
<dbReference type="VEuPathDB" id="FungiDB:YALI0_B18128g"/>
<evidence type="ECO:0000256" key="6">
    <source>
        <dbReference type="ARBA" id="ARBA00022801"/>
    </source>
</evidence>
<dbReference type="eggNOG" id="KOG2249">
    <property type="taxonomic scope" value="Eukaryota"/>
</dbReference>
<evidence type="ECO:0000256" key="1">
    <source>
        <dbReference type="ARBA" id="ARBA00004123"/>
    </source>
</evidence>
<dbReference type="PANTHER" id="PTHR12801">
    <property type="entry name" value="RNA EXONUCLEASE REXO1 / RECO3 FAMILY MEMBER-RELATED"/>
    <property type="match status" value="1"/>
</dbReference>
<dbReference type="GO" id="GO:0003676">
    <property type="term" value="F:nucleic acid binding"/>
    <property type="evidence" value="ECO:0007669"/>
    <property type="project" value="InterPro"/>
</dbReference>
<evidence type="ECO:0000256" key="7">
    <source>
        <dbReference type="ARBA" id="ARBA00022839"/>
    </source>
</evidence>
<dbReference type="Pfam" id="PF00929">
    <property type="entry name" value="RNase_T"/>
    <property type="match status" value="1"/>
</dbReference>
<protein>
    <recommendedName>
        <fullName evidence="3">RNA exonuclease 4</fullName>
    </recommendedName>
</protein>
<sequence length="291" mass="32101">MFRGLIYFINMSLSPNWKALQASTPGGGAKGQPGDAKRNRAKAWRAKKSENKKVVGQLDPGLSKAKNVAKSKVIKCQALQIPLRARVHKNDPTRPTLGAILQSDDAGLEEALHAPPQPIEPVLARWKCAPGKFIALDCEFVGVGPNGARSILARVSIVNYYGHVLMDEYVKPIERVTDWRTWVSGVTPAMVANGISFSEAQERVKRLLNGRTLIGHALINDLAVLGLDHPRADIRDTQKPQYFKTVCGCKTPSLKHVMKECVDLNIQQGEHSSVIDAQAAMLLFRCYKKEF</sequence>
<reference evidence="11 12" key="1">
    <citation type="journal article" date="2016" name="PLoS ONE">
        <title>Sequence Assembly of Yarrowia lipolytica Strain W29/CLIB89 Shows Transposable Element Diversity.</title>
        <authorList>
            <person name="Magnan C."/>
            <person name="Yu J."/>
            <person name="Chang I."/>
            <person name="Jahn E."/>
            <person name="Kanomata Y."/>
            <person name="Wu J."/>
            <person name="Zeller M."/>
            <person name="Oakes M."/>
            <person name="Baldi P."/>
            <person name="Sandmeyer S."/>
        </authorList>
    </citation>
    <scope>NUCLEOTIDE SEQUENCE [LARGE SCALE GENOMIC DNA]</scope>
    <source>
        <strain evidence="12">CLIB89(W29)</strain>
    </source>
</reference>
<keyword evidence="5" id="KW-0540">Nuclease</keyword>
<comment type="function">
    <text evidence="9">Exoribonuclease involved in ribosome biosynthesis. Involved in the processing of ITS1, the internal transcribed spacer localized between the 18S and 5.8S rRNAs.</text>
</comment>
<dbReference type="InterPro" id="IPR036397">
    <property type="entry name" value="RNaseH_sf"/>
</dbReference>
<dbReference type="EMBL" id="CP017554">
    <property type="protein sequence ID" value="AOW01866.1"/>
    <property type="molecule type" value="Genomic_DNA"/>
</dbReference>
<evidence type="ECO:0000313" key="11">
    <source>
        <dbReference type="EMBL" id="AOW01866.1"/>
    </source>
</evidence>
<keyword evidence="7" id="KW-0269">Exonuclease</keyword>
<dbReference type="FunFam" id="3.30.420.10:FF:000007">
    <property type="entry name" value="Interferon-stimulated exonuclease gene 20"/>
    <property type="match status" value="1"/>
</dbReference>
<dbReference type="Gene3D" id="3.30.420.10">
    <property type="entry name" value="Ribonuclease H-like superfamily/Ribonuclease H"/>
    <property type="match status" value="1"/>
</dbReference>
<dbReference type="InterPro" id="IPR013520">
    <property type="entry name" value="Ribonucl_H"/>
</dbReference>
<dbReference type="GO" id="GO:0006364">
    <property type="term" value="P:rRNA processing"/>
    <property type="evidence" value="ECO:0007669"/>
    <property type="project" value="UniProtKB-KW"/>
</dbReference>
<evidence type="ECO:0000256" key="8">
    <source>
        <dbReference type="ARBA" id="ARBA00023242"/>
    </source>
</evidence>
<dbReference type="GO" id="GO:0005634">
    <property type="term" value="C:nucleus"/>
    <property type="evidence" value="ECO:0007669"/>
    <property type="project" value="UniProtKB-SubCell"/>
</dbReference>
<dbReference type="Proteomes" id="UP000182444">
    <property type="component" value="Chromosome 1B"/>
</dbReference>
<dbReference type="KEGG" id="yli:2906963"/>
<dbReference type="VEuPathDB" id="FungiDB:YALI1_B23420g"/>
<name>A0A1D8N8A1_YARLL</name>
<dbReference type="GO" id="GO:0000027">
    <property type="term" value="P:ribosomal large subunit assembly"/>
    <property type="evidence" value="ECO:0007669"/>
    <property type="project" value="TreeGrafter"/>
</dbReference>
<accession>A0A1D8N8A1</accession>
<organism evidence="11 12">
    <name type="scientific">Yarrowia lipolytica</name>
    <name type="common">Candida lipolytica</name>
    <dbReference type="NCBI Taxonomy" id="4952"/>
    <lineage>
        <taxon>Eukaryota</taxon>
        <taxon>Fungi</taxon>
        <taxon>Dikarya</taxon>
        <taxon>Ascomycota</taxon>
        <taxon>Saccharomycotina</taxon>
        <taxon>Dipodascomycetes</taxon>
        <taxon>Dipodascales</taxon>
        <taxon>Dipodascales incertae sedis</taxon>
        <taxon>Yarrowia</taxon>
    </lineage>
</organism>
<keyword evidence="8" id="KW-0539">Nucleus</keyword>
<dbReference type="InterPro" id="IPR012337">
    <property type="entry name" value="RNaseH-like_sf"/>
</dbReference>
<dbReference type="InterPro" id="IPR047021">
    <property type="entry name" value="REXO1/3/4-like"/>
</dbReference>
<feature type="domain" description="Exonuclease" evidence="10">
    <location>
        <begin position="132"/>
        <end position="291"/>
    </location>
</feature>
<comment type="subcellular location">
    <subcellularLocation>
        <location evidence="1">Nucleus</location>
    </subcellularLocation>
</comment>
<evidence type="ECO:0000256" key="5">
    <source>
        <dbReference type="ARBA" id="ARBA00022722"/>
    </source>
</evidence>
<evidence type="ECO:0000256" key="2">
    <source>
        <dbReference type="ARBA" id="ARBA00010489"/>
    </source>
</evidence>
<keyword evidence="6" id="KW-0378">Hydrolase</keyword>
<dbReference type="SUPFAM" id="SSF53098">
    <property type="entry name" value="Ribonuclease H-like"/>
    <property type="match status" value="1"/>
</dbReference>
<proteinExistence type="inferred from homology"/>
<dbReference type="GO" id="GO:0008408">
    <property type="term" value="F:3'-5' exonuclease activity"/>
    <property type="evidence" value="ECO:0007669"/>
    <property type="project" value="InterPro"/>
</dbReference>